<protein>
    <submittedName>
        <fullName evidence="2">Uncharacterized protein</fullName>
    </submittedName>
</protein>
<keyword evidence="1" id="KW-0812">Transmembrane</keyword>
<organism evidence="2 3">
    <name type="scientific">Lupinus albus</name>
    <name type="common">White lupine</name>
    <name type="synonym">Lupinus termis</name>
    <dbReference type="NCBI Taxonomy" id="3870"/>
    <lineage>
        <taxon>Eukaryota</taxon>
        <taxon>Viridiplantae</taxon>
        <taxon>Streptophyta</taxon>
        <taxon>Embryophyta</taxon>
        <taxon>Tracheophyta</taxon>
        <taxon>Spermatophyta</taxon>
        <taxon>Magnoliopsida</taxon>
        <taxon>eudicotyledons</taxon>
        <taxon>Gunneridae</taxon>
        <taxon>Pentapetalae</taxon>
        <taxon>rosids</taxon>
        <taxon>fabids</taxon>
        <taxon>Fabales</taxon>
        <taxon>Fabaceae</taxon>
        <taxon>Papilionoideae</taxon>
        <taxon>50 kb inversion clade</taxon>
        <taxon>genistoids sensu lato</taxon>
        <taxon>core genistoids</taxon>
        <taxon>Genisteae</taxon>
        <taxon>Lupinus</taxon>
    </lineage>
</organism>
<keyword evidence="1" id="KW-0472">Membrane</keyword>
<reference evidence="3" key="1">
    <citation type="journal article" date="2020" name="Nat. Commun.">
        <title>Genome sequence of the cluster root forming white lupin.</title>
        <authorList>
            <person name="Hufnagel B."/>
            <person name="Marques A."/>
            <person name="Soriano A."/>
            <person name="Marques L."/>
            <person name="Divol F."/>
            <person name="Doumas P."/>
            <person name="Sallet E."/>
            <person name="Mancinotti D."/>
            <person name="Carrere S."/>
            <person name="Marande W."/>
            <person name="Arribat S."/>
            <person name="Keller J."/>
            <person name="Huneau C."/>
            <person name="Blein T."/>
            <person name="Aime D."/>
            <person name="Laguerre M."/>
            <person name="Taylor J."/>
            <person name="Schubert V."/>
            <person name="Nelson M."/>
            <person name="Geu-Flores F."/>
            <person name="Crespi M."/>
            <person name="Gallardo-Guerrero K."/>
            <person name="Delaux P.-M."/>
            <person name="Salse J."/>
            <person name="Berges H."/>
            <person name="Guyot R."/>
            <person name="Gouzy J."/>
            <person name="Peret B."/>
        </authorList>
    </citation>
    <scope>NUCLEOTIDE SEQUENCE [LARGE SCALE GENOMIC DNA]</scope>
    <source>
        <strain evidence="3">cv. Amiga</strain>
    </source>
</reference>
<evidence type="ECO:0000313" key="2">
    <source>
        <dbReference type="EMBL" id="KAE9587693.1"/>
    </source>
</evidence>
<proteinExistence type="predicted"/>
<feature type="transmembrane region" description="Helical" evidence="1">
    <location>
        <begin position="6"/>
        <end position="26"/>
    </location>
</feature>
<evidence type="ECO:0000313" key="3">
    <source>
        <dbReference type="Proteomes" id="UP000447434"/>
    </source>
</evidence>
<keyword evidence="3" id="KW-1185">Reference proteome</keyword>
<evidence type="ECO:0000256" key="1">
    <source>
        <dbReference type="SAM" id="Phobius"/>
    </source>
</evidence>
<dbReference type="Proteomes" id="UP000447434">
    <property type="component" value="Chromosome 23"/>
</dbReference>
<gene>
    <name evidence="2" type="ORF">Lalb_Chr23g0276631</name>
</gene>
<accession>A0A6A4N5Z3</accession>
<comment type="caution">
    <text evidence="2">The sequence shown here is derived from an EMBL/GenBank/DDBJ whole genome shotgun (WGS) entry which is preliminary data.</text>
</comment>
<keyword evidence="1" id="KW-1133">Transmembrane helix</keyword>
<name>A0A6A4N5Z3_LUPAL</name>
<sequence length="56" mass="6324">MRLIDFFITVMGIFLGIYGGGVDFSINVNMINSLHTIFIYHTLHNQTCTTQSNSQV</sequence>
<dbReference type="EMBL" id="WOCE01000023">
    <property type="protein sequence ID" value="KAE9587693.1"/>
    <property type="molecule type" value="Genomic_DNA"/>
</dbReference>
<dbReference type="AlphaFoldDB" id="A0A6A4N5Z3"/>